<keyword evidence="7" id="KW-0143">Chaperone</keyword>
<dbReference type="InterPro" id="IPR009069">
    <property type="entry name" value="Cys_alpha_HP_mot_SF"/>
</dbReference>
<dbReference type="EMBL" id="QWIK01001410">
    <property type="protein sequence ID" value="RMX94919.1"/>
    <property type="molecule type" value="Genomic_DNA"/>
</dbReference>
<evidence type="ECO:0000256" key="4">
    <source>
        <dbReference type="ARBA" id="ARBA00023008"/>
    </source>
</evidence>
<accession>A0A3M6XVQ3</accession>
<organism evidence="9 10">
    <name type="scientific">Hortaea werneckii</name>
    <name type="common">Black yeast</name>
    <name type="synonym">Cladosporium werneckii</name>
    <dbReference type="NCBI Taxonomy" id="91943"/>
    <lineage>
        <taxon>Eukaryota</taxon>
        <taxon>Fungi</taxon>
        <taxon>Dikarya</taxon>
        <taxon>Ascomycota</taxon>
        <taxon>Pezizomycotina</taxon>
        <taxon>Dothideomycetes</taxon>
        <taxon>Dothideomycetidae</taxon>
        <taxon>Mycosphaerellales</taxon>
        <taxon>Teratosphaeriaceae</taxon>
        <taxon>Hortaea</taxon>
    </lineage>
</organism>
<dbReference type="Pfam" id="PF05051">
    <property type="entry name" value="COX17"/>
    <property type="match status" value="1"/>
</dbReference>
<dbReference type="GO" id="GO:0033617">
    <property type="term" value="P:mitochondrial respiratory chain complex IV assembly"/>
    <property type="evidence" value="ECO:0007669"/>
    <property type="project" value="TreeGrafter"/>
</dbReference>
<evidence type="ECO:0000256" key="2">
    <source>
        <dbReference type="ARBA" id="ARBA00009241"/>
    </source>
</evidence>
<evidence type="ECO:0000313" key="9">
    <source>
        <dbReference type="EMBL" id="RMX94919.1"/>
    </source>
</evidence>
<keyword evidence="4 8" id="KW-0186">Copper</keyword>
<keyword evidence="3 8" id="KW-0479">Metal-binding</keyword>
<evidence type="ECO:0000256" key="7">
    <source>
        <dbReference type="ARBA" id="ARBA00023186"/>
    </source>
</evidence>
<dbReference type="Proteomes" id="UP000282582">
    <property type="component" value="Unassembled WGS sequence"/>
</dbReference>
<evidence type="ECO:0000256" key="1">
    <source>
        <dbReference type="ARBA" id="ARBA00004569"/>
    </source>
</evidence>
<evidence type="ECO:0000256" key="6">
    <source>
        <dbReference type="ARBA" id="ARBA00023157"/>
    </source>
</evidence>
<dbReference type="PANTHER" id="PTHR16719:SF0">
    <property type="entry name" value="CYTOCHROME C OXIDASE COPPER CHAPERONE"/>
    <property type="match status" value="1"/>
</dbReference>
<feature type="binding site" evidence="8">
    <location>
        <position position="52"/>
    </location>
    <ligand>
        <name>Cu cation</name>
        <dbReference type="ChEBI" id="CHEBI:23378"/>
    </ligand>
</feature>
<dbReference type="Gene3D" id="1.10.287.1130">
    <property type="entry name" value="CytochromE C oxidase copper chaperone"/>
    <property type="match status" value="1"/>
</dbReference>
<evidence type="ECO:0000256" key="3">
    <source>
        <dbReference type="ARBA" id="ARBA00022723"/>
    </source>
</evidence>
<dbReference type="VEuPathDB" id="FungiDB:BTJ68_11608"/>
<reference evidence="9 10" key="1">
    <citation type="journal article" date="2018" name="BMC Genomics">
        <title>Genomic evidence for intraspecific hybridization in a clonal and extremely halotolerant yeast.</title>
        <authorList>
            <person name="Gostincar C."/>
            <person name="Stajich J.E."/>
            <person name="Zupancic J."/>
            <person name="Zalar P."/>
            <person name="Gunde-Cimerman N."/>
        </authorList>
    </citation>
    <scope>NUCLEOTIDE SEQUENCE [LARGE SCALE GENOMIC DNA]</scope>
    <source>
        <strain evidence="9 10">EXF-6654</strain>
    </source>
</reference>
<comment type="subcellular location">
    <subcellularLocation>
        <location evidence="1">Mitochondrion intermembrane space</location>
    </subcellularLocation>
</comment>
<gene>
    <name evidence="9" type="ORF">D0868_12025</name>
</gene>
<dbReference type="GO" id="GO:0005758">
    <property type="term" value="C:mitochondrial intermembrane space"/>
    <property type="evidence" value="ECO:0007669"/>
    <property type="project" value="UniProtKB-SubCell"/>
</dbReference>
<proteinExistence type="inferred from homology"/>
<dbReference type="PANTHER" id="PTHR16719">
    <property type="entry name" value="CYTOCHROME C OXIDASE COPPER CHAPERONE"/>
    <property type="match status" value="1"/>
</dbReference>
<feature type="binding site" evidence="8">
    <location>
        <position position="51"/>
    </location>
    <ligand>
        <name>Cu cation</name>
        <dbReference type="ChEBI" id="CHEBI:23378"/>
    </ligand>
</feature>
<keyword evidence="5" id="KW-0496">Mitochondrion</keyword>
<evidence type="ECO:0000256" key="5">
    <source>
        <dbReference type="ARBA" id="ARBA00023128"/>
    </source>
</evidence>
<dbReference type="SUPFAM" id="SSF47072">
    <property type="entry name" value="Cysteine alpha-hairpin motif"/>
    <property type="match status" value="1"/>
</dbReference>
<dbReference type="GO" id="GO:0005507">
    <property type="term" value="F:copper ion binding"/>
    <property type="evidence" value="ECO:0007669"/>
    <property type="project" value="InterPro"/>
</dbReference>
<comment type="caution">
    <text evidence="9">The sequence shown here is derived from an EMBL/GenBank/DDBJ whole genome shotgun (WGS) entry which is preliminary data.</text>
</comment>
<evidence type="ECO:0000313" key="10">
    <source>
        <dbReference type="Proteomes" id="UP000282582"/>
    </source>
</evidence>
<protein>
    <submittedName>
        <fullName evidence="9">Uncharacterized protein</fullName>
    </submittedName>
</protein>
<keyword evidence="6" id="KW-1015">Disulfide bond</keyword>
<dbReference type="GO" id="GO:0016531">
    <property type="term" value="F:copper chaperone activity"/>
    <property type="evidence" value="ECO:0007669"/>
    <property type="project" value="InterPro"/>
</dbReference>
<name>A0A3M6XVQ3_HORWE</name>
<comment type="similarity">
    <text evidence="2">Belongs to the COX17 family.</text>
</comment>
<sequence>MSAPAPNSTSIRYPRPYLMLTRKPASAMQPNNMAADLKPQGEEATPKVKPCCVCKEEKSARDECMLFSSAADPQEACKDMVSKYRSCMASYGFNLA</sequence>
<evidence type="ECO:0000256" key="8">
    <source>
        <dbReference type="PIRSR" id="PIRSR607745-1"/>
    </source>
</evidence>
<dbReference type="AlphaFoldDB" id="A0A3M6XVQ3"/>
<dbReference type="PROSITE" id="PS51808">
    <property type="entry name" value="CHCH"/>
    <property type="match status" value="1"/>
</dbReference>
<dbReference type="InterPro" id="IPR007745">
    <property type="entry name" value="Cyt_c_oxidase_Cu-chaperone"/>
</dbReference>